<protein>
    <submittedName>
        <fullName evidence="1">Uncharacterized protein</fullName>
    </submittedName>
</protein>
<proteinExistence type="predicted"/>
<sequence>MRKNGVSISVIVRILEKNNLFTPIPIPITESDAGTLWETLQTWIGSRKRMILFQRYTKRSKENLTKERKNL</sequence>
<accession>A0A396YUY3</accession>
<gene>
    <name evidence="1" type="ORF">DLM75_18770</name>
</gene>
<evidence type="ECO:0000313" key="1">
    <source>
        <dbReference type="EMBL" id="RHX87021.1"/>
    </source>
</evidence>
<dbReference type="AlphaFoldDB" id="A0A396YUY3"/>
<evidence type="ECO:0000313" key="2">
    <source>
        <dbReference type="Proteomes" id="UP000265798"/>
    </source>
</evidence>
<dbReference type="EMBL" id="QHCT01000006">
    <property type="protein sequence ID" value="RHX87021.1"/>
    <property type="molecule type" value="Genomic_DNA"/>
</dbReference>
<reference evidence="2" key="1">
    <citation type="submission" date="2018-05" db="EMBL/GenBank/DDBJ databases">
        <title>Leptospira yasudae sp. nov. and Leptospira stimsonii sp. nov., two pathogenic species of the genus Leptospira isolated from environmental sources.</title>
        <authorList>
            <person name="Casanovas-Massana A."/>
            <person name="Hamond C."/>
            <person name="Santos L.A."/>
            <person name="Hacker K.P."/>
            <person name="Balassiano I."/>
            <person name="Medeiros M.A."/>
            <person name="Reis M.G."/>
            <person name="Ko A.I."/>
            <person name="Wunder E.A."/>
        </authorList>
    </citation>
    <scope>NUCLEOTIDE SEQUENCE [LARGE SCALE GENOMIC DNA]</scope>
    <source>
        <strain evidence="2">Yale</strain>
    </source>
</reference>
<name>A0A396YUY3_9LEPT</name>
<comment type="caution">
    <text evidence="1">The sequence shown here is derived from an EMBL/GenBank/DDBJ whole genome shotgun (WGS) entry which is preliminary data.</text>
</comment>
<dbReference type="Proteomes" id="UP000265798">
    <property type="component" value="Unassembled WGS sequence"/>
</dbReference>
<organism evidence="1 2">
    <name type="scientific">Leptospira stimsonii</name>
    <dbReference type="NCBI Taxonomy" id="2202203"/>
    <lineage>
        <taxon>Bacteria</taxon>
        <taxon>Pseudomonadati</taxon>
        <taxon>Spirochaetota</taxon>
        <taxon>Spirochaetia</taxon>
        <taxon>Leptospirales</taxon>
        <taxon>Leptospiraceae</taxon>
        <taxon>Leptospira</taxon>
    </lineage>
</organism>